<dbReference type="PANTHER" id="PTHR46558">
    <property type="entry name" value="TRACRIPTIONAL REGULATORY PROTEIN-RELATED-RELATED"/>
    <property type="match status" value="1"/>
</dbReference>
<dbReference type="RefSeq" id="WP_218327761.1">
    <property type="nucleotide sequence ID" value="NZ_JAHUZB010000022.1"/>
</dbReference>
<dbReference type="PANTHER" id="PTHR46558:SF4">
    <property type="entry name" value="DNA-BIDING PHAGE PROTEIN"/>
    <property type="match status" value="1"/>
</dbReference>
<feature type="transmembrane region" description="Helical" evidence="2">
    <location>
        <begin position="84"/>
        <end position="101"/>
    </location>
</feature>
<evidence type="ECO:0000313" key="5">
    <source>
        <dbReference type="Proteomes" id="UP000774130"/>
    </source>
</evidence>
<accession>A0ABS6TI18</accession>
<keyword evidence="2" id="KW-0812">Transmembrane</keyword>
<evidence type="ECO:0000256" key="1">
    <source>
        <dbReference type="ARBA" id="ARBA00023125"/>
    </source>
</evidence>
<dbReference type="InterPro" id="IPR001387">
    <property type="entry name" value="Cro/C1-type_HTH"/>
</dbReference>
<dbReference type="Proteomes" id="UP000774130">
    <property type="component" value="Unassembled WGS sequence"/>
</dbReference>
<evidence type="ECO:0000259" key="3">
    <source>
        <dbReference type="PROSITE" id="PS50943"/>
    </source>
</evidence>
<dbReference type="EMBL" id="JAHUZB010000022">
    <property type="protein sequence ID" value="MBV7392548.1"/>
    <property type="molecule type" value="Genomic_DNA"/>
</dbReference>
<proteinExistence type="predicted"/>
<dbReference type="PROSITE" id="PS50943">
    <property type="entry name" value="HTH_CROC1"/>
    <property type="match status" value="1"/>
</dbReference>
<feature type="domain" description="HTH cro/C1-type" evidence="3">
    <location>
        <begin position="7"/>
        <end position="61"/>
    </location>
</feature>
<sequence length="131" mass="14971">MDTGTKLKLKRTSHGVSQEYLASKIGVSRQTISNWENNRTLPNVDNLLDMAKVYNISIDQLFDSEVSAVELPTNNHETFIKEQLKLSMVLLLLFILTTVFSHNIGLILIWLIVGFLIRQVIVFSLRLKISR</sequence>
<organism evidence="4 5">
    <name type="scientific">Enterococcus alishanensis</name>
    <dbReference type="NCBI Taxonomy" id="1303817"/>
    <lineage>
        <taxon>Bacteria</taxon>
        <taxon>Bacillati</taxon>
        <taxon>Bacillota</taxon>
        <taxon>Bacilli</taxon>
        <taxon>Lactobacillales</taxon>
        <taxon>Enterococcaceae</taxon>
        <taxon>Enterococcus</taxon>
    </lineage>
</organism>
<dbReference type="Pfam" id="PF01381">
    <property type="entry name" value="HTH_3"/>
    <property type="match status" value="1"/>
</dbReference>
<evidence type="ECO:0000313" key="4">
    <source>
        <dbReference type="EMBL" id="MBV7392548.1"/>
    </source>
</evidence>
<keyword evidence="5" id="KW-1185">Reference proteome</keyword>
<keyword evidence="2" id="KW-1133">Transmembrane helix</keyword>
<dbReference type="SMART" id="SM00530">
    <property type="entry name" value="HTH_XRE"/>
    <property type="match status" value="1"/>
</dbReference>
<name>A0ABS6TI18_9ENTE</name>
<keyword evidence="2" id="KW-0472">Membrane</keyword>
<reference evidence="4 5" key="1">
    <citation type="submission" date="2021-06" db="EMBL/GenBank/DDBJ databases">
        <title>Enterococcus alishanensis sp. nov., a novel lactic acid bacterium isolated from fresh coffee beans.</title>
        <authorList>
            <person name="Chen Y.-S."/>
        </authorList>
    </citation>
    <scope>NUCLEOTIDE SEQUENCE [LARGE SCALE GENOMIC DNA]</scope>
    <source>
        <strain evidence="4 5">ALS3</strain>
    </source>
</reference>
<dbReference type="CDD" id="cd00093">
    <property type="entry name" value="HTH_XRE"/>
    <property type="match status" value="1"/>
</dbReference>
<gene>
    <name evidence="4" type="ORF">KUA55_18045</name>
</gene>
<evidence type="ECO:0000256" key="2">
    <source>
        <dbReference type="SAM" id="Phobius"/>
    </source>
</evidence>
<protein>
    <submittedName>
        <fullName evidence="4">Helix-turn-helix domain-containing protein</fullName>
    </submittedName>
</protein>
<keyword evidence="1" id="KW-0238">DNA-binding</keyword>
<comment type="caution">
    <text evidence="4">The sequence shown here is derived from an EMBL/GenBank/DDBJ whole genome shotgun (WGS) entry which is preliminary data.</text>
</comment>